<evidence type="ECO:0000313" key="8">
    <source>
        <dbReference type="Proteomes" id="UP001355207"/>
    </source>
</evidence>
<evidence type="ECO:0000256" key="2">
    <source>
        <dbReference type="ARBA" id="ARBA00022723"/>
    </source>
</evidence>
<evidence type="ECO:0000256" key="3">
    <source>
        <dbReference type="ARBA" id="ARBA00023125"/>
    </source>
</evidence>
<dbReference type="GO" id="GO:0003677">
    <property type="term" value="F:DNA binding"/>
    <property type="evidence" value="ECO:0007669"/>
    <property type="project" value="UniProtKB-KW"/>
</dbReference>
<dbReference type="Pfam" id="PF00172">
    <property type="entry name" value="Zn_clus"/>
    <property type="match status" value="1"/>
</dbReference>
<keyword evidence="8" id="KW-1185">Reference proteome</keyword>
<feature type="region of interest" description="Disordered" evidence="5">
    <location>
        <begin position="258"/>
        <end position="309"/>
    </location>
</feature>
<feature type="domain" description="Zn(2)-C6 fungal-type" evidence="6">
    <location>
        <begin position="11"/>
        <end position="41"/>
    </location>
</feature>
<sequence length="309" mass="34217">MSTSTSSSDRACLRCISKKRKCDHERPNCGSCVKAGHTCEYPSKRQKRGPTAGSSKASENRIQQLENALYYVMGMEEVVSMLRNRLQSEILQNPLPVAPTAYIERAKLLDMWNEKPLNTHQDLLEFRAHLQSLVEKSENNEIIGERPAAGKDIVVQVHIDPLKDSAFQVEANIQAVPSDILLNTHSDSTIIQNFGETSHPNNLDFLATNAISQMPIYPAAGVDQNIHIDNYDQIGFSPDDSGHNMPYNHLLESDFGQSRGHLQSQPQSFTSPGDLPSTPSMMQISPSTSGPPTQNVNPPIPVDPSDLFW</sequence>
<keyword evidence="3" id="KW-0238">DNA-binding</keyword>
<evidence type="ECO:0000256" key="1">
    <source>
        <dbReference type="ARBA" id="ARBA00004123"/>
    </source>
</evidence>
<dbReference type="CDD" id="cd00067">
    <property type="entry name" value="GAL4"/>
    <property type="match status" value="1"/>
</dbReference>
<dbReference type="SMART" id="SM00066">
    <property type="entry name" value="GAL4"/>
    <property type="match status" value="1"/>
</dbReference>
<dbReference type="SUPFAM" id="SSF57701">
    <property type="entry name" value="Zn2/Cys6 DNA-binding domain"/>
    <property type="match status" value="1"/>
</dbReference>
<feature type="compositionally biased region" description="Polar residues" evidence="5">
    <location>
        <begin position="260"/>
        <end position="297"/>
    </location>
</feature>
<dbReference type="EMBL" id="CP144099">
    <property type="protein sequence ID" value="WWC86575.1"/>
    <property type="molecule type" value="Genomic_DNA"/>
</dbReference>
<dbReference type="InterPro" id="IPR050987">
    <property type="entry name" value="AtrR-like"/>
</dbReference>
<comment type="subcellular location">
    <subcellularLocation>
        <location evidence="1">Nucleus</location>
    </subcellularLocation>
</comment>
<dbReference type="PANTHER" id="PTHR46910">
    <property type="entry name" value="TRANSCRIPTION FACTOR PDR1"/>
    <property type="match status" value="1"/>
</dbReference>
<dbReference type="Gene3D" id="4.10.240.10">
    <property type="entry name" value="Zn(2)-C6 fungal-type DNA-binding domain"/>
    <property type="match status" value="1"/>
</dbReference>
<dbReference type="InterPro" id="IPR036864">
    <property type="entry name" value="Zn2-C6_fun-type_DNA-bd_sf"/>
</dbReference>
<dbReference type="PANTHER" id="PTHR46910:SF3">
    <property type="entry name" value="HALOTOLERANCE PROTEIN 9-RELATED"/>
    <property type="match status" value="1"/>
</dbReference>
<dbReference type="GeneID" id="91092124"/>
<keyword evidence="2" id="KW-0479">Metal-binding</keyword>
<organism evidence="7 8">
    <name type="scientific">Kwoniella dendrophila CBS 6074</name>
    <dbReference type="NCBI Taxonomy" id="1295534"/>
    <lineage>
        <taxon>Eukaryota</taxon>
        <taxon>Fungi</taxon>
        <taxon>Dikarya</taxon>
        <taxon>Basidiomycota</taxon>
        <taxon>Agaricomycotina</taxon>
        <taxon>Tremellomycetes</taxon>
        <taxon>Tremellales</taxon>
        <taxon>Cryptococcaceae</taxon>
        <taxon>Kwoniella</taxon>
    </lineage>
</organism>
<dbReference type="GO" id="GO:0008270">
    <property type="term" value="F:zinc ion binding"/>
    <property type="evidence" value="ECO:0007669"/>
    <property type="project" value="InterPro"/>
</dbReference>
<accession>A0AAX4JMD6</accession>
<evidence type="ECO:0000256" key="5">
    <source>
        <dbReference type="SAM" id="MobiDB-lite"/>
    </source>
</evidence>
<dbReference type="AlphaFoldDB" id="A0AAX4JMD6"/>
<evidence type="ECO:0000313" key="7">
    <source>
        <dbReference type="EMBL" id="WWC86575.1"/>
    </source>
</evidence>
<dbReference type="RefSeq" id="XP_066073338.1">
    <property type="nucleotide sequence ID" value="XM_066217241.1"/>
</dbReference>
<name>A0AAX4JMD6_9TREE</name>
<dbReference type="Proteomes" id="UP001355207">
    <property type="component" value="Chromosome 2"/>
</dbReference>
<gene>
    <name evidence="7" type="ORF">L201_001452</name>
</gene>
<dbReference type="InterPro" id="IPR001138">
    <property type="entry name" value="Zn2Cys6_DnaBD"/>
</dbReference>
<proteinExistence type="predicted"/>
<evidence type="ECO:0000256" key="4">
    <source>
        <dbReference type="ARBA" id="ARBA00023242"/>
    </source>
</evidence>
<reference evidence="7 8" key="1">
    <citation type="submission" date="2024-01" db="EMBL/GenBank/DDBJ databases">
        <title>Comparative genomics of Cryptococcus and Kwoniella reveals pathogenesis evolution and contrasting modes of karyotype evolution via chromosome fusion or intercentromeric recombination.</title>
        <authorList>
            <person name="Coelho M.A."/>
            <person name="David-Palma M."/>
            <person name="Shea T."/>
            <person name="Bowers K."/>
            <person name="McGinley-Smith S."/>
            <person name="Mohammad A.W."/>
            <person name="Gnirke A."/>
            <person name="Yurkov A.M."/>
            <person name="Nowrousian M."/>
            <person name="Sun S."/>
            <person name="Cuomo C.A."/>
            <person name="Heitman J."/>
        </authorList>
    </citation>
    <scope>NUCLEOTIDE SEQUENCE [LARGE SCALE GENOMIC DNA]</scope>
    <source>
        <strain evidence="7 8">CBS 6074</strain>
    </source>
</reference>
<keyword evidence="4" id="KW-0539">Nucleus</keyword>
<dbReference type="GO" id="GO:0005634">
    <property type="term" value="C:nucleus"/>
    <property type="evidence" value="ECO:0007669"/>
    <property type="project" value="UniProtKB-SubCell"/>
</dbReference>
<dbReference type="PROSITE" id="PS50048">
    <property type="entry name" value="ZN2_CY6_FUNGAL_2"/>
    <property type="match status" value="1"/>
</dbReference>
<dbReference type="GO" id="GO:0000981">
    <property type="term" value="F:DNA-binding transcription factor activity, RNA polymerase II-specific"/>
    <property type="evidence" value="ECO:0007669"/>
    <property type="project" value="InterPro"/>
</dbReference>
<evidence type="ECO:0000259" key="6">
    <source>
        <dbReference type="PROSITE" id="PS50048"/>
    </source>
</evidence>
<protein>
    <recommendedName>
        <fullName evidence="6">Zn(2)-C6 fungal-type domain-containing protein</fullName>
    </recommendedName>
</protein>